<feature type="region of interest" description="Disordered" evidence="1">
    <location>
        <begin position="1"/>
        <end position="96"/>
    </location>
</feature>
<reference evidence="3 4" key="1">
    <citation type="journal article" date="2023" name="Commun. Biol.">
        <title>Reorganization of the ancestral sex-determining regions during the evolution of trioecy in Pleodorina starrii.</title>
        <authorList>
            <person name="Takahashi K."/>
            <person name="Suzuki S."/>
            <person name="Kawai-Toyooka H."/>
            <person name="Yamamoto K."/>
            <person name="Hamaji T."/>
            <person name="Ootsuki R."/>
            <person name="Yamaguchi H."/>
            <person name="Kawachi M."/>
            <person name="Higashiyama T."/>
            <person name="Nozaki H."/>
        </authorList>
    </citation>
    <scope>NUCLEOTIDE SEQUENCE [LARGE SCALE GENOMIC DNA]</scope>
    <source>
        <strain evidence="3 4">NIES-4479</strain>
    </source>
</reference>
<dbReference type="Pfam" id="PF02209">
    <property type="entry name" value="VHP"/>
    <property type="match status" value="1"/>
</dbReference>
<evidence type="ECO:0000313" key="3">
    <source>
        <dbReference type="EMBL" id="GLC60046.1"/>
    </source>
</evidence>
<feature type="compositionally biased region" description="Gly residues" evidence="1">
    <location>
        <begin position="53"/>
        <end position="70"/>
    </location>
</feature>
<feature type="domain" description="HP" evidence="2">
    <location>
        <begin position="277"/>
        <end position="342"/>
    </location>
</feature>
<dbReference type="GO" id="GO:0007010">
    <property type="term" value="P:cytoskeleton organization"/>
    <property type="evidence" value="ECO:0007669"/>
    <property type="project" value="InterPro"/>
</dbReference>
<dbReference type="SUPFAM" id="SSF47050">
    <property type="entry name" value="VHP, Villin headpiece domain"/>
    <property type="match status" value="1"/>
</dbReference>
<dbReference type="EMBL" id="BRXU01000031">
    <property type="protein sequence ID" value="GLC60046.1"/>
    <property type="molecule type" value="Genomic_DNA"/>
</dbReference>
<sequence>MEAGATPTQAPEMITDPPQMPPPVIATALDKDPLALTAPAARRNSSNSSSTGGCDGSGGSGVAGASGSGSSGRAPSPPRFSVPEASNNNDEEDEGEAAAKALAALLVANQATAEAAAAALAERLAMPSMPPRPPEPERDPSVQPSPASGPAAPAASPSICRGRPYSLQDICCMVIMRHISVHNCLELFGALQGHTAPALEIIAAASLKYLVNSFETLQGLRTEEELRAVLPAELYDSLVSAQDERANAVAEMRRVGRAVERQAPPEDLGPVQVPSVTGRPISYPHEALKPGLIWPEDVQASDRETWLSEADFRLLFKGLSWEEFCKLPAWKKTGYKQDAGMF</sequence>
<organism evidence="3 4">
    <name type="scientific">Pleodorina starrii</name>
    <dbReference type="NCBI Taxonomy" id="330485"/>
    <lineage>
        <taxon>Eukaryota</taxon>
        <taxon>Viridiplantae</taxon>
        <taxon>Chlorophyta</taxon>
        <taxon>core chlorophytes</taxon>
        <taxon>Chlorophyceae</taxon>
        <taxon>CS clade</taxon>
        <taxon>Chlamydomonadales</taxon>
        <taxon>Volvocaceae</taxon>
        <taxon>Pleodorina</taxon>
    </lineage>
</organism>
<evidence type="ECO:0000256" key="1">
    <source>
        <dbReference type="SAM" id="MobiDB-lite"/>
    </source>
</evidence>
<feature type="region of interest" description="Disordered" evidence="1">
    <location>
        <begin position="126"/>
        <end position="158"/>
    </location>
</feature>
<dbReference type="InterPro" id="IPR036886">
    <property type="entry name" value="Villin_headpiece_dom_sf"/>
</dbReference>
<dbReference type="PROSITE" id="PS51089">
    <property type="entry name" value="HP"/>
    <property type="match status" value="1"/>
</dbReference>
<dbReference type="Gene3D" id="1.10.950.10">
    <property type="entry name" value="Villin headpiece domain"/>
    <property type="match status" value="1"/>
</dbReference>
<comment type="caution">
    <text evidence="3">The sequence shown here is derived from an EMBL/GenBank/DDBJ whole genome shotgun (WGS) entry which is preliminary data.</text>
</comment>
<proteinExistence type="predicted"/>
<dbReference type="InterPro" id="IPR003128">
    <property type="entry name" value="Villin_headpiece"/>
</dbReference>
<evidence type="ECO:0000259" key="2">
    <source>
        <dbReference type="PROSITE" id="PS51089"/>
    </source>
</evidence>
<feature type="compositionally biased region" description="Low complexity" evidence="1">
    <location>
        <begin position="141"/>
        <end position="158"/>
    </location>
</feature>
<name>A0A9W6F8Y2_9CHLO</name>
<evidence type="ECO:0000313" key="4">
    <source>
        <dbReference type="Proteomes" id="UP001165080"/>
    </source>
</evidence>
<dbReference type="GO" id="GO:0003779">
    <property type="term" value="F:actin binding"/>
    <property type="evidence" value="ECO:0007669"/>
    <property type="project" value="InterPro"/>
</dbReference>
<keyword evidence="4" id="KW-1185">Reference proteome</keyword>
<dbReference type="AlphaFoldDB" id="A0A9W6F8Y2"/>
<accession>A0A9W6F8Y2</accession>
<dbReference type="Proteomes" id="UP001165080">
    <property type="component" value="Unassembled WGS sequence"/>
</dbReference>
<dbReference type="SMART" id="SM00153">
    <property type="entry name" value="VHP"/>
    <property type="match status" value="1"/>
</dbReference>
<protein>
    <recommendedName>
        <fullName evidence="2">HP domain-containing protein</fullName>
    </recommendedName>
</protein>
<gene>
    <name evidence="3" type="primary">PLEST005748</name>
    <name evidence="3" type="ORF">PLESTB_001567400</name>
</gene>
<feature type="compositionally biased region" description="Low complexity" evidence="1">
    <location>
        <begin position="38"/>
        <end position="52"/>
    </location>
</feature>